<organism evidence="2 3">
    <name type="scientific">Virgibacillus massiliensis</name>
    <dbReference type="NCBI Taxonomy" id="1462526"/>
    <lineage>
        <taxon>Bacteria</taxon>
        <taxon>Bacillati</taxon>
        <taxon>Bacillota</taxon>
        <taxon>Bacilli</taxon>
        <taxon>Bacillales</taxon>
        <taxon>Bacillaceae</taxon>
        <taxon>Virgibacillus</taxon>
    </lineage>
</organism>
<keyword evidence="1" id="KW-0812">Transmembrane</keyword>
<comment type="caution">
    <text evidence="2">The sequence shown here is derived from an EMBL/GenBank/DDBJ whole genome shotgun (WGS) entry which is preliminary data.</text>
</comment>
<gene>
    <name evidence="2" type="ORF">BN990_04491</name>
</gene>
<keyword evidence="3" id="KW-1185">Reference proteome</keyword>
<dbReference type="AlphaFoldDB" id="A0A024QJJ1"/>
<name>A0A024QJJ1_9BACI</name>
<feature type="transmembrane region" description="Helical" evidence="1">
    <location>
        <begin position="20"/>
        <end position="46"/>
    </location>
</feature>
<dbReference type="Proteomes" id="UP000028875">
    <property type="component" value="Unassembled WGS sequence"/>
</dbReference>
<evidence type="ECO:0000313" key="2">
    <source>
        <dbReference type="EMBL" id="CDQ42111.1"/>
    </source>
</evidence>
<keyword evidence="1" id="KW-1133">Transmembrane helix</keyword>
<keyword evidence="1" id="KW-0472">Membrane</keyword>
<protein>
    <submittedName>
        <fullName evidence="2">Uncharacterized protein</fullName>
    </submittedName>
</protein>
<evidence type="ECO:0000256" key="1">
    <source>
        <dbReference type="SAM" id="Phobius"/>
    </source>
</evidence>
<dbReference type="STRING" id="1462526.BN990_04491"/>
<reference evidence="3" key="2">
    <citation type="submission" date="2014-05" db="EMBL/GenBank/DDBJ databases">
        <title>Draft genome sequence of Virgibacillus massiliensis Vm-5.</title>
        <authorList>
            <person name="Khelaifia S."/>
            <person name="Croce O."/>
            <person name="Lagier J.C."/>
            <person name="Raoult D."/>
        </authorList>
    </citation>
    <scope>NUCLEOTIDE SEQUENCE [LARGE SCALE GENOMIC DNA]</scope>
    <source>
        <strain evidence="3">Vm-5</strain>
    </source>
</reference>
<evidence type="ECO:0000313" key="3">
    <source>
        <dbReference type="Proteomes" id="UP000028875"/>
    </source>
</evidence>
<accession>A0A024QJJ1</accession>
<dbReference type="eggNOG" id="ENOG5033K4V">
    <property type="taxonomic scope" value="Bacteria"/>
</dbReference>
<dbReference type="RefSeq" id="WP_038247513.1">
    <property type="nucleotide sequence ID" value="NZ_BNER01000014.1"/>
</dbReference>
<sequence>MRVDFWTNQNMGEFWGFVKMLLQSIQPGVMIVVAVAAAGLLLGIIIKTVKTANDDEVERRSVDDGEDYEIRRY</sequence>
<reference evidence="2 3" key="1">
    <citation type="submission" date="2014-03" db="EMBL/GenBank/DDBJ databases">
        <authorList>
            <person name="Urmite Genomes U."/>
        </authorList>
    </citation>
    <scope>NUCLEOTIDE SEQUENCE [LARGE SCALE GENOMIC DNA]</scope>
    <source>
        <strain evidence="2 3">Vm-5</strain>
    </source>
</reference>
<dbReference type="EMBL" id="CCDP010000005">
    <property type="protein sequence ID" value="CDQ42111.1"/>
    <property type="molecule type" value="Genomic_DNA"/>
</dbReference>
<proteinExistence type="predicted"/>